<evidence type="ECO:0000256" key="5">
    <source>
        <dbReference type="ARBA" id="ARBA00023136"/>
    </source>
</evidence>
<keyword evidence="5 6" id="KW-0472">Membrane</keyword>
<feature type="transmembrane region" description="Helical" evidence="6">
    <location>
        <begin position="341"/>
        <end position="363"/>
    </location>
</feature>
<dbReference type="InterPro" id="IPR050833">
    <property type="entry name" value="Poly_Biosynth_Transport"/>
</dbReference>
<dbReference type="EMBL" id="CP068046">
    <property type="protein sequence ID" value="QQR40377.1"/>
    <property type="molecule type" value="Genomic_DNA"/>
</dbReference>
<feature type="transmembrane region" description="Helical" evidence="6">
    <location>
        <begin position="375"/>
        <end position="395"/>
    </location>
</feature>
<feature type="transmembrane region" description="Helical" evidence="6">
    <location>
        <begin position="186"/>
        <end position="206"/>
    </location>
</feature>
<accession>A0ABX7CC92</accession>
<keyword evidence="2" id="KW-1003">Cell membrane</keyword>
<name>A0ABX7CC92_9HYPH</name>
<protein>
    <recommendedName>
        <fullName evidence="9">Membrane protein involved in the export of O-antigen and teichoic acid</fullName>
    </recommendedName>
</protein>
<feature type="transmembrane region" description="Helical" evidence="6">
    <location>
        <begin position="308"/>
        <end position="329"/>
    </location>
</feature>
<dbReference type="Proteomes" id="UP000595857">
    <property type="component" value="Chromosome"/>
</dbReference>
<evidence type="ECO:0008006" key="9">
    <source>
        <dbReference type="Google" id="ProtNLM"/>
    </source>
</evidence>
<reference evidence="7 8" key="1">
    <citation type="submission" date="2021-01" db="EMBL/GenBank/DDBJ databases">
        <title>Genome seq and assembly of Devosia sp. LEGU1.</title>
        <authorList>
            <person name="Chhetri G."/>
        </authorList>
    </citation>
    <scope>NUCLEOTIDE SEQUENCE [LARGE SCALE GENOMIC DNA]</scope>
    <source>
        <strain evidence="7 8">LEGU1</strain>
    </source>
</reference>
<proteinExistence type="predicted"/>
<feature type="transmembrane region" description="Helical" evidence="6">
    <location>
        <begin position="46"/>
        <end position="69"/>
    </location>
</feature>
<evidence type="ECO:0000256" key="1">
    <source>
        <dbReference type="ARBA" id="ARBA00004651"/>
    </source>
</evidence>
<evidence type="ECO:0000256" key="2">
    <source>
        <dbReference type="ARBA" id="ARBA00022475"/>
    </source>
</evidence>
<gene>
    <name evidence="7" type="ORF">JI748_05065</name>
</gene>
<sequence length="437" mass="45927">MTSAVARRIVQGTVANLLGKLWVVGLQLLMLPVLTWSWGADGYGSWLILTTIPTYLALSDAGLGTVAAVDLTRKVVSGDGEGALEVVQSLWALMTTVSFGLALLLLGGSAVAVLHGWFVGSGLSPEALLATIFFITAYALVVVQMLVLNVVYRATNKYALGTLLMDIATPVEGVVVMSFAWLGRDIATAAFAMLTVRALFAGLYVVRLRQAEPWCVLGFRHARWSTVRRLFGPSAAAFSLVGANAVVLQGMVLVLGANGGPVVAGAFAASRMISRVPLQLANLLSRASVPELTRAEASGDWVTSGRLLTLNVASALALCLPSALMLCAFGPQLLRWMSNDALAVDTMVFAWLAASAVAGALWTSASSRLVASNELGRFSFWYLAACLAATGWVLFSGTADLRLAAIALLGAELVGLASVSITVFAPRFVAEHEGLPR</sequence>
<evidence type="ECO:0000313" key="7">
    <source>
        <dbReference type="EMBL" id="QQR40377.1"/>
    </source>
</evidence>
<feature type="transmembrane region" description="Helical" evidence="6">
    <location>
        <begin position="407"/>
        <end position="429"/>
    </location>
</feature>
<organism evidence="7 8">
    <name type="scientific">Devosia rhizoryzae</name>
    <dbReference type="NCBI Taxonomy" id="2774137"/>
    <lineage>
        <taxon>Bacteria</taxon>
        <taxon>Pseudomonadati</taxon>
        <taxon>Pseudomonadota</taxon>
        <taxon>Alphaproteobacteria</taxon>
        <taxon>Hyphomicrobiales</taxon>
        <taxon>Devosiaceae</taxon>
        <taxon>Devosia</taxon>
    </lineage>
</organism>
<keyword evidence="8" id="KW-1185">Reference proteome</keyword>
<feature type="transmembrane region" description="Helical" evidence="6">
    <location>
        <begin position="230"/>
        <end position="255"/>
    </location>
</feature>
<evidence type="ECO:0000256" key="4">
    <source>
        <dbReference type="ARBA" id="ARBA00022989"/>
    </source>
</evidence>
<feature type="transmembrane region" description="Helical" evidence="6">
    <location>
        <begin position="127"/>
        <end position="151"/>
    </location>
</feature>
<dbReference type="RefSeq" id="WP_201635665.1">
    <property type="nucleotide sequence ID" value="NZ_CP068046.1"/>
</dbReference>
<feature type="transmembrane region" description="Helical" evidence="6">
    <location>
        <begin position="158"/>
        <end position="180"/>
    </location>
</feature>
<keyword evidence="3 6" id="KW-0812">Transmembrane</keyword>
<dbReference type="PANTHER" id="PTHR30250">
    <property type="entry name" value="PST FAMILY PREDICTED COLANIC ACID TRANSPORTER"/>
    <property type="match status" value="1"/>
</dbReference>
<evidence type="ECO:0000256" key="6">
    <source>
        <dbReference type="SAM" id="Phobius"/>
    </source>
</evidence>
<dbReference type="PANTHER" id="PTHR30250:SF26">
    <property type="entry name" value="PSMA PROTEIN"/>
    <property type="match status" value="1"/>
</dbReference>
<comment type="subcellular location">
    <subcellularLocation>
        <location evidence="1">Cell membrane</location>
        <topology evidence="1">Multi-pass membrane protein</topology>
    </subcellularLocation>
</comment>
<feature type="transmembrane region" description="Helical" evidence="6">
    <location>
        <begin position="21"/>
        <end position="40"/>
    </location>
</feature>
<evidence type="ECO:0000313" key="8">
    <source>
        <dbReference type="Proteomes" id="UP000595857"/>
    </source>
</evidence>
<feature type="transmembrane region" description="Helical" evidence="6">
    <location>
        <begin position="90"/>
        <end position="115"/>
    </location>
</feature>
<evidence type="ECO:0000256" key="3">
    <source>
        <dbReference type="ARBA" id="ARBA00022692"/>
    </source>
</evidence>
<keyword evidence="4 6" id="KW-1133">Transmembrane helix</keyword>